<gene>
    <name evidence="1" type="ORF">L288_07785</name>
</gene>
<comment type="caution">
    <text evidence="1">The sequence shown here is derived from an EMBL/GenBank/DDBJ whole genome shotgun (WGS) entry which is preliminary data.</text>
</comment>
<dbReference type="EMBL" id="ATHO01000068">
    <property type="protein sequence ID" value="EQB08536.1"/>
    <property type="molecule type" value="Genomic_DNA"/>
</dbReference>
<protein>
    <submittedName>
        <fullName evidence="1">Uncharacterized protein</fullName>
    </submittedName>
</protein>
<dbReference type="PATRIC" id="fig|1329909.3.peg.1506"/>
<dbReference type="AlphaFoldDB" id="T0GX48"/>
<sequence length="40" mass="4591">MPRMLTFYSPRHVEMLNLFVSHLKGSARLPSCRRNGFGAL</sequence>
<proteinExistence type="predicted"/>
<reference evidence="1 2" key="1">
    <citation type="journal article" date="2013" name="Genome Announc.">
        <title>Draft Genome Sequence of Sphingobium quisquiliarum Strain P25T, a Novel Hexachlorocyclohexane (HCH)-Degrading Bacterium Isolated from an HCH Dumpsite.</title>
        <authorList>
            <person name="Kumar Singh A."/>
            <person name="Sangwan N."/>
            <person name="Sharma A."/>
            <person name="Gupta V."/>
            <person name="Khurana J.P."/>
            <person name="Lal R."/>
        </authorList>
    </citation>
    <scope>NUCLEOTIDE SEQUENCE [LARGE SCALE GENOMIC DNA]</scope>
    <source>
        <strain evidence="1 2">P25</strain>
    </source>
</reference>
<name>T0GX48_9SPHN</name>
<dbReference type="Proteomes" id="UP000015525">
    <property type="component" value="Unassembled WGS sequence"/>
</dbReference>
<evidence type="ECO:0000313" key="2">
    <source>
        <dbReference type="Proteomes" id="UP000015525"/>
    </source>
</evidence>
<evidence type="ECO:0000313" key="1">
    <source>
        <dbReference type="EMBL" id="EQB08536.1"/>
    </source>
</evidence>
<organism evidence="1 2">
    <name type="scientific">Sphingobium quisquiliarum P25</name>
    <dbReference type="NCBI Taxonomy" id="1329909"/>
    <lineage>
        <taxon>Bacteria</taxon>
        <taxon>Pseudomonadati</taxon>
        <taxon>Pseudomonadota</taxon>
        <taxon>Alphaproteobacteria</taxon>
        <taxon>Sphingomonadales</taxon>
        <taxon>Sphingomonadaceae</taxon>
        <taxon>Sphingobium</taxon>
    </lineage>
</organism>
<keyword evidence="2" id="KW-1185">Reference proteome</keyword>
<accession>T0GX48</accession>